<evidence type="ECO:0000313" key="3">
    <source>
        <dbReference type="Proteomes" id="UP001374803"/>
    </source>
</evidence>
<keyword evidence="3" id="KW-1185">Reference proteome</keyword>
<dbReference type="RefSeq" id="WP_394831283.1">
    <property type="nucleotide sequence ID" value="NZ_CP089929.1"/>
</dbReference>
<accession>A0ABZ2KT19</accession>
<organism evidence="2 3">
    <name type="scientific">Pendulispora rubella</name>
    <dbReference type="NCBI Taxonomy" id="2741070"/>
    <lineage>
        <taxon>Bacteria</taxon>
        <taxon>Pseudomonadati</taxon>
        <taxon>Myxococcota</taxon>
        <taxon>Myxococcia</taxon>
        <taxon>Myxococcales</taxon>
        <taxon>Sorangiineae</taxon>
        <taxon>Pendulisporaceae</taxon>
        <taxon>Pendulispora</taxon>
    </lineage>
</organism>
<feature type="transmembrane region" description="Helical" evidence="1">
    <location>
        <begin position="220"/>
        <end position="240"/>
    </location>
</feature>
<feature type="transmembrane region" description="Helical" evidence="1">
    <location>
        <begin position="518"/>
        <end position="536"/>
    </location>
</feature>
<feature type="transmembrane region" description="Helical" evidence="1">
    <location>
        <begin position="190"/>
        <end position="208"/>
    </location>
</feature>
<reference evidence="2" key="1">
    <citation type="submission" date="2021-12" db="EMBL/GenBank/DDBJ databases">
        <title>Discovery of the Pendulisporaceae a myxobacterial family with distinct sporulation behavior and unique specialized metabolism.</title>
        <authorList>
            <person name="Garcia R."/>
            <person name="Popoff A."/>
            <person name="Bader C.D."/>
            <person name="Loehr J."/>
            <person name="Walesch S."/>
            <person name="Walt C."/>
            <person name="Boldt J."/>
            <person name="Bunk B."/>
            <person name="Haeckl F.J.F.P.J."/>
            <person name="Gunesch A.P."/>
            <person name="Birkelbach J."/>
            <person name="Nuebel U."/>
            <person name="Pietschmann T."/>
            <person name="Bach T."/>
            <person name="Mueller R."/>
        </authorList>
    </citation>
    <scope>NUCLEOTIDE SEQUENCE</scope>
    <source>
        <strain evidence="2">MSr11367</strain>
    </source>
</reference>
<feature type="transmembrane region" description="Helical" evidence="1">
    <location>
        <begin position="578"/>
        <end position="599"/>
    </location>
</feature>
<protein>
    <submittedName>
        <fullName evidence="2">Uncharacterized protein</fullName>
    </submittedName>
</protein>
<dbReference type="EMBL" id="CP089983">
    <property type="protein sequence ID" value="WXB01667.1"/>
    <property type="molecule type" value="Genomic_DNA"/>
</dbReference>
<sequence length="654" mass="71249">MMGIFAKELRDQAKTALAATLMATAGMALALSHTGREGAWKGLSGEGFQMITVLASAIGGLGFGILQTLPEMRNGSWALLVHRPISRTRIFFGKMLAGIALYLLALGLPLAAAVVWVSLPGSLGSPYAPALMLPAVVDILAGIGYYFAGMLVGVRSVRWHGSRLLPVGGAAAIHAAALPVPQFWQATAVVAAGAALLGVAAWGSFIRAGVLRSTPIAARVALGAGVLLGIGFFGTVTLVIGSTYLRGFEFVDDGGRPGKEFHELTEDGDIVLVRQVHTRREVTDLSGRARPDLGTESKPYAAEPLHPLFPLSQLYPRREHPEWGGRLGYRNPETYIRYIFELQEESTRWYEIKSQGLLVGYDKRTKREIARLGPFSPDVRFQFVNTSNDTFGFALERSKLWRLDFSHGKVTLALELPGEEIVDAQPVWAQNWTREVAVWTTNHVVILEGGEQRFSVPLDVTPVQKIEIGPLLGGVRTVKYESPSNQAVFVQYRPDGTVRTRHEFALQDPPWSPTPHHAWYGAFFPLPVGFLLPADTSLGFSREWIRHFLLFGLCASVASAMANGFIAKRHAMDRGRTVLWGALGLVFGPSGIMLALALLDWPARARCGGCGRLRILEHAACEHCKAPASRSSHDGTEIFELDMGMTPAATYRSH</sequence>
<proteinExistence type="predicted"/>
<feature type="transmembrane region" description="Helical" evidence="1">
    <location>
        <begin position="131"/>
        <end position="152"/>
    </location>
</feature>
<dbReference type="Proteomes" id="UP001374803">
    <property type="component" value="Chromosome"/>
</dbReference>
<keyword evidence="1" id="KW-0472">Membrane</keyword>
<keyword evidence="1" id="KW-1133">Transmembrane helix</keyword>
<keyword evidence="1" id="KW-0812">Transmembrane</keyword>
<evidence type="ECO:0000256" key="1">
    <source>
        <dbReference type="SAM" id="Phobius"/>
    </source>
</evidence>
<feature type="transmembrane region" description="Helical" evidence="1">
    <location>
        <begin position="90"/>
        <end position="119"/>
    </location>
</feature>
<evidence type="ECO:0000313" key="2">
    <source>
        <dbReference type="EMBL" id="WXB01667.1"/>
    </source>
</evidence>
<feature type="transmembrane region" description="Helical" evidence="1">
    <location>
        <begin position="548"/>
        <end position="566"/>
    </location>
</feature>
<feature type="transmembrane region" description="Helical" evidence="1">
    <location>
        <begin position="164"/>
        <end position="184"/>
    </location>
</feature>
<gene>
    <name evidence="2" type="ORF">LVJ94_32710</name>
</gene>
<feature type="transmembrane region" description="Helical" evidence="1">
    <location>
        <begin position="48"/>
        <end position="69"/>
    </location>
</feature>
<name>A0ABZ2KT19_9BACT</name>